<dbReference type="SUPFAM" id="SSF81296">
    <property type="entry name" value="E set domains"/>
    <property type="match status" value="4"/>
</dbReference>
<organism evidence="4 5">
    <name type="scientific">Aquipluma nitroreducens</name>
    <dbReference type="NCBI Taxonomy" id="2010828"/>
    <lineage>
        <taxon>Bacteria</taxon>
        <taxon>Pseudomonadati</taxon>
        <taxon>Bacteroidota</taxon>
        <taxon>Bacteroidia</taxon>
        <taxon>Marinilabiliales</taxon>
        <taxon>Prolixibacteraceae</taxon>
        <taxon>Aquipluma</taxon>
    </lineage>
</organism>
<dbReference type="EMBL" id="AP018694">
    <property type="protein sequence ID" value="BBE18842.1"/>
    <property type="molecule type" value="Genomic_DNA"/>
</dbReference>
<accession>A0A5K7SBA2</accession>
<proteinExistence type="inferred from homology"/>
<dbReference type="Proteomes" id="UP001193389">
    <property type="component" value="Chromosome"/>
</dbReference>
<dbReference type="PANTHER" id="PTHR10343">
    <property type="entry name" value="5'-AMP-ACTIVATED PROTEIN KINASE , BETA SUBUNIT"/>
    <property type="match status" value="1"/>
</dbReference>
<sequence>MKTITRFMLLFVLLLLSSLNSRAQFDPEKICRIENDRLIFTLNLKWSEKEKKELVELFDLDSTLIAQIYEGKTNIVIGDENWKVKRLPANLVELSKSVQSKANINIKFNDLFQVIDTWMNFAGNTTEANVVFGVNNFEVSNAFIYSNGTARFYLPTGKAAQKVYISGTFNNWSTSKTPMKQAVGGWMVDLKLKPGKYAYKFIVDGQWITDPSNKLRERGDAGSDNSVVYCCNHLFELKGFKTAEKVVVTGNFYNWNPRGLAMNPTASGWSLPIYLRDGTYTYKFLVDKKWMTDPANKTVRIDPEGNSNSFLSIGGSYLFKLNGFATAKNVVLAGNFNGWNDSELKMDKTSKGWQLPFVLAPGNYEYKFVVDGKWMSDPGNPFTTGSGKYENSFIALKTNHVFKLSQYLNAKSVIVTGSFNGWTTKDYRMVKENDKWIFPIYLSPGKYTYKFIVDGTWILDPANKLYEQNEYGTGNSVLWVEPSK</sequence>
<evidence type="ECO:0000256" key="1">
    <source>
        <dbReference type="ARBA" id="ARBA00010926"/>
    </source>
</evidence>
<dbReference type="PANTHER" id="PTHR10343:SF84">
    <property type="entry name" value="5'-AMP-ACTIVATED PROTEIN KINASE SUBUNIT BETA-1"/>
    <property type="match status" value="1"/>
</dbReference>
<dbReference type="Gene3D" id="2.60.40.10">
    <property type="entry name" value="Immunoglobulins"/>
    <property type="match status" value="4"/>
</dbReference>
<evidence type="ECO:0000256" key="2">
    <source>
        <dbReference type="SAM" id="SignalP"/>
    </source>
</evidence>
<feature type="domain" description="AMP-activated protein kinase glycogen-binding" evidence="3">
    <location>
        <begin position="326"/>
        <end position="397"/>
    </location>
</feature>
<feature type="domain" description="AMP-activated protein kinase glycogen-binding" evidence="3">
    <location>
        <begin position="409"/>
        <end position="482"/>
    </location>
</feature>
<feature type="domain" description="AMP-activated protein kinase glycogen-binding" evidence="3">
    <location>
        <begin position="242"/>
        <end position="314"/>
    </location>
</feature>
<keyword evidence="2" id="KW-0732">Signal</keyword>
<dbReference type="InterPro" id="IPR013783">
    <property type="entry name" value="Ig-like_fold"/>
</dbReference>
<dbReference type="CDD" id="cd07184">
    <property type="entry name" value="E_set_Isoamylase_like_N"/>
    <property type="match status" value="1"/>
</dbReference>
<comment type="similarity">
    <text evidence="1">Belongs to the 5'-AMP-activated protein kinase beta subunit family.</text>
</comment>
<dbReference type="InterPro" id="IPR050827">
    <property type="entry name" value="CRP1_MDG1_kinase"/>
</dbReference>
<dbReference type="InterPro" id="IPR032640">
    <property type="entry name" value="AMPK1_CBM"/>
</dbReference>
<reference evidence="4" key="1">
    <citation type="journal article" date="2020" name="Int. J. Syst. Evol. Microbiol.">
        <title>Aquipluma nitroreducens gen. nov. sp. nov., a novel facultatively anaerobic bacterium isolated from a freshwater lake.</title>
        <authorList>
            <person name="Watanabe M."/>
            <person name="Kojima H."/>
            <person name="Fukui M."/>
        </authorList>
    </citation>
    <scope>NUCLEOTIDE SEQUENCE</scope>
    <source>
        <strain evidence="4">MeG22</strain>
    </source>
</reference>
<dbReference type="InterPro" id="IPR014756">
    <property type="entry name" value="Ig_E-set"/>
</dbReference>
<dbReference type="RefSeq" id="WP_318347141.1">
    <property type="nucleotide sequence ID" value="NZ_AP018694.1"/>
</dbReference>
<name>A0A5K7SBA2_9BACT</name>
<feature type="signal peptide" evidence="2">
    <location>
        <begin position="1"/>
        <end position="23"/>
    </location>
</feature>
<dbReference type="AlphaFoldDB" id="A0A5K7SBA2"/>
<evidence type="ECO:0000313" key="5">
    <source>
        <dbReference type="Proteomes" id="UP001193389"/>
    </source>
</evidence>
<feature type="domain" description="AMP-activated protein kinase glycogen-binding" evidence="3">
    <location>
        <begin position="159"/>
        <end position="227"/>
    </location>
</feature>
<keyword evidence="5" id="KW-1185">Reference proteome</keyword>
<gene>
    <name evidence="4" type="ORF">AQPE_3012</name>
</gene>
<evidence type="ECO:0000259" key="3">
    <source>
        <dbReference type="Pfam" id="PF16561"/>
    </source>
</evidence>
<protein>
    <recommendedName>
        <fullName evidence="3">AMP-activated protein kinase glycogen-binding domain-containing protein</fullName>
    </recommendedName>
</protein>
<feature type="chain" id="PRO_5024459020" description="AMP-activated protein kinase glycogen-binding domain-containing protein" evidence="2">
    <location>
        <begin position="24"/>
        <end position="484"/>
    </location>
</feature>
<dbReference type="Pfam" id="PF16561">
    <property type="entry name" value="AMPK1_CBM"/>
    <property type="match status" value="4"/>
</dbReference>
<evidence type="ECO:0000313" key="4">
    <source>
        <dbReference type="EMBL" id="BBE18842.1"/>
    </source>
</evidence>
<dbReference type="CDD" id="cd02859">
    <property type="entry name" value="E_set_AMPKbeta_like_N"/>
    <property type="match status" value="3"/>
</dbReference>
<dbReference type="KEGG" id="anf:AQPE_3012"/>